<sequence length="80" mass="8876">MLSAEAMIGLAALVVMCLPALGYVLRVYSRRRSSSNSQVDVPDVEKADEGRDEFKLSRPSTCNSCLMQFESSTYFHELPA</sequence>
<keyword evidence="4" id="KW-1185">Reference proteome</keyword>
<feature type="transmembrane region" description="Helical" evidence="2">
    <location>
        <begin position="6"/>
        <end position="25"/>
    </location>
</feature>
<feature type="compositionally biased region" description="Basic and acidic residues" evidence="1">
    <location>
        <begin position="43"/>
        <end position="52"/>
    </location>
</feature>
<gene>
    <name evidence="3" type="ORF">GLAREA_10697</name>
</gene>
<evidence type="ECO:0000256" key="2">
    <source>
        <dbReference type="SAM" id="Phobius"/>
    </source>
</evidence>
<evidence type="ECO:0000256" key="1">
    <source>
        <dbReference type="SAM" id="MobiDB-lite"/>
    </source>
</evidence>
<dbReference type="HOGENOM" id="CLU_2589963_0_0_1"/>
<name>S3D949_GLAL2</name>
<dbReference type="RefSeq" id="XP_008077989.1">
    <property type="nucleotide sequence ID" value="XM_008079798.1"/>
</dbReference>
<keyword evidence="2" id="KW-0472">Membrane</keyword>
<organism evidence="3 4">
    <name type="scientific">Glarea lozoyensis (strain ATCC 20868 / MF5171)</name>
    <dbReference type="NCBI Taxonomy" id="1116229"/>
    <lineage>
        <taxon>Eukaryota</taxon>
        <taxon>Fungi</taxon>
        <taxon>Dikarya</taxon>
        <taxon>Ascomycota</taxon>
        <taxon>Pezizomycotina</taxon>
        <taxon>Leotiomycetes</taxon>
        <taxon>Helotiales</taxon>
        <taxon>Helotiaceae</taxon>
        <taxon>Glarea</taxon>
    </lineage>
</organism>
<keyword evidence="2" id="KW-1133">Transmembrane helix</keyword>
<accession>S3D949</accession>
<dbReference type="GeneID" id="19469743"/>
<dbReference type="AlphaFoldDB" id="S3D949"/>
<evidence type="ECO:0000313" key="3">
    <source>
        <dbReference type="EMBL" id="EPE35002.1"/>
    </source>
</evidence>
<reference evidence="3 4" key="1">
    <citation type="journal article" date="2013" name="BMC Genomics">
        <title>Genomics-driven discovery of the pneumocandin biosynthetic gene cluster in the fungus Glarea lozoyensis.</title>
        <authorList>
            <person name="Chen L."/>
            <person name="Yue Q."/>
            <person name="Zhang X."/>
            <person name="Xiang M."/>
            <person name="Wang C."/>
            <person name="Li S."/>
            <person name="Che Y."/>
            <person name="Ortiz-Lopez F.J."/>
            <person name="Bills G.F."/>
            <person name="Liu X."/>
            <person name="An Z."/>
        </authorList>
    </citation>
    <scope>NUCLEOTIDE SEQUENCE [LARGE SCALE GENOMIC DNA]</scope>
    <source>
        <strain evidence="4">ATCC 20868 / MF5171</strain>
    </source>
</reference>
<keyword evidence="2" id="KW-0812">Transmembrane</keyword>
<evidence type="ECO:0000313" key="4">
    <source>
        <dbReference type="Proteomes" id="UP000016922"/>
    </source>
</evidence>
<proteinExistence type="predicted"/>
<feature type="region of interest" description="Disordered" evidence="1">
    <location>
        <begin position="30"/>
        <end position="52"/>
    </location>
</feature>
<dbReference type="EMBL" id="KE145355">
    <property type="protein sequence ID" value="EPE35002.1"/>
    <property type="molecule type" value="Genomic_DNA"/>
</dbReference>
<dbReference type="KEGG" id="glz:GLAREA_10697"/>
<protein>
    <submittedName>
        <fullName evidence="3">Uncharacterized protein</fullName>
    </submittedName>
</protein>
<dbReference type="Proteomes" id="UP000016922">
    <property type="component" value="Unassembled WGS sequence"/>
</dbReference>